<sequence length="88" mass="10529">MKLINYLQQLNQKSSEDILFVEEPWTIEANTQIVTAERDQTVININGKRYTYFLEIFIINELFEDLDEENMTFEKKCQRIIEYATNDA</sequence>
<comment type="caution">
    <text evidence="1">The sequence shown here is derived from an EMBL/GenBank/DDBJ whole genome shotgun (WGS) entry which is preliminary data.</text>
</comment>
<protein>
    <submittedName>
        <fullName evidence="1">Uncharacterized protein</fullName>
    </submittedName>
</protein>
<evidence type="ECO:0000313" key="1">
    <source>
        <dbReference type="EMBL" id="OBX27356.1"/>
    </source>
</evidence>
<evidence type="ECO:0000313" key="2">
    <source>
        <dbReference type="Proteomes" id="UP000185753"/>
    </source>
</evidence>
<gene>
    <name evidence="1" type="ORF">A9J31_10630</name>
</gene>
<dbReference type="AlphaFoldDB" id="A0A1A7R661"/>
<dbReference type="EMBL" id="LZDS01000030">
    <property type="protein sequence ID" value="OBX27356.1"/>
    <property type="molecule type" value="Genomic_DNA"/>
</dbReference>
<dbReference type="OrthoDB" id="5917469at2"/>
<reference evidence="2" key="1">
    <citation type="submission" date="2016-06" db="EMBL/GenBank/DDBJ databases">
        <authorList>
            <person name="Radolfova-Krizova L."/>
            <person name="Nemec A."/>
        </authorList>
    </citation>
    <scope>NUCLEOTIDE SEQUENCE [LARGE SCALE GENOMIC DNA]</scope>
    <source>
        <strain evidence="2">ANC 4275</strain>
    </source>
</reference>
<keyword evidence="2" id="KW-1185">Reference proteome</keyword>
<name>A0A1A7R661_9GAMM</name>
<proteinExistence type="predicted"/>
<dbReference type="RefSeq" id="WP_067767718.1">
    <property type="nucleotide sequence ID" value="NZ_LZDS01000030.1"/>
</dbReference>
<accession>A0A1A7R661</accession>
<dbReference type="Proteomes" id="UP000185753">
    <property type="component" value="Unassembled WGS sequence"/>
</dbReference>
<organism evidence="1 2">
    <name type="scientific">Acinetobacter gandensis</name>
    <dbReference type="NCBI Taxonomy" id="1443941"/>
    <lineage>
        <taxon>Bacteria</taxon>
        <taxon>Pseudomonadati</taxon>
        <taxon>Pseudomonadota</taxon>
        <taxon>Gammaproteobacteria</taxon>
        <taxon>Moraxellales</taxon>
        <taxon>Moraxellaceae</taxon>
        <taxon>Acinetobacter</taxon>
    </lineage>
</organism>